<protein>
    <submittedName>
        <fullName evidence="1">Uncharacterized protein</fullName>
    </submittedName>
</protein>
<proteinExistence type="predicted"/>
<sequence length="703" mass="80700">MEDLLRLWNLSDLHETFCVNHITDIEILGEFLTQTTEESQKEIADGQNTQNCRMIPVIHVSSNDYTVDNIIPVEFINSKGNTTSVLEENTVSKSKKKKNSKFYNFDLKKVLSDHPIGKELLLITKNKEKTTLEAQWISYLCEIVVIDCLKKGLILQNEDIEELAVKIVEVFPSECTQTFYVPPVKKKDSLSQLSIVAKGKLTDKYRNILTLVRTLRKFGDTSSDSTEFDENTENNHQNSALESKQWLKHHRDAVNVLLHWKNSYELRRSDVLSNKYSSATDILNDWPILKESVCADLINTDFEKVYPQNVINLGDCWNETFIKLEKISKNKINPEHQGHLEILEQKSKDVPLLSRSILQLEIFLHLLTPKPRKRTKNASSTAELDKNIINKNTLESVYIHIKIPGDIDKVCAAKVSLKATAKTTIQPYLIVVGPNILDLKKIYVQVDSFRFEASSFAAGFDLLFKFYVLFKLAYPVETQHFCNPAITQSMAQDMIKDFQQLMTGVSAAILQNLKKEIPVEYHEFIEVCFESDIFDNFHSTWKCMQQLKASDNYIAPQQFKIGEINDNKTVGNTVVFTKKSCYGQMIPLRATLKKFLELPNVFQVVRNFISNESAKNNIGEEFGAERCFAEIKTEFNHLAKQGITIEVDGENHTIYFILIGLLGDNLALNSLLGFNECFESIHVKWTPFFHLMIENLIKYNYRK</sequence>
<reference evidence="1" key="1">
    <citation type="submission" date="2021-04" db="EMBL/GenBank/DDBJ databases">
        <authorList>
            <person name="Chebbi M.A.C M."/>
        </authorList>
    </citation>
    <scope>NUCLEOTIDE SEQUENCE</scope>
</reference>
<dbReference type="Proteomes" id="UP000786811">
    <property type="component" value="Unassembled WGS sequence"/>
</dbReference>
<accession>A0A8J2MW39</accession>
<dbReference type="AlphaFoldDB" id="A0A8J2MW39"/>
<name>A0A8J2MW39_COTCN</name>
<comment type="caution">
    <text evidence="1">The sequence shown here is derived from an EMBL/GenBank/DDBJ whole genome shotgun (WGS) entry which is preliminary data.</text>
</comment>
<evidence type="ECO:0000313" key="2">
    <source>
        <dbReference type="Proteomes" id="UP000786811"/>
    </source>
</evidence>
<gene>
    <name evidence="1" type="ORF">HICCMSTLAB_LOCUS9485</name>
</gene>
<evidence type="ECO:0000313" key="1">
    <source>
        <dbReference type="EMBL" id="CAG5100301.1"/>
    </source>
</evidence>
<organism evidence="1 2">
    <name type="scientific">Cotesia congregata</name>
    <name type="common">Parasitoid wasp</name>
    <name type="synonym">Apanteles congregatus</name>
    <dbReference type="NCBI Taxonomy" id="51543"/>
    <lineage>
        <taxon>Eukaryota</taxon>
        <taxon>Metazoa</taxon>
        <taxon>Ecdysozoa</taxon>
        <taxon>Arthropoda</taxon>
        <taxon>Hexapoda</taxon>
        <taxon>Insecta</taxon>
        <taxon>Pterygota</taxon>
        <taxon>Neoptera</taxon>
        <taxon>Endopterygota</taxon>
        <taxon>Hymenoptera</taxon>
        <taxon>Apocrita</taxon>
        <taxon>Ichneumonoidea</taxon>
        <taxon>Braconidae</taxon>
        <taxon>Microgastrinae</taxon>
        <taxon>Cotesia</taxon>
    </lineage>
</organism>
<dbReference type="EMBL" id="CAJNRD030001122">
    <property type="protein sequence ID" value="CAG5100301.1"/>
    <property type="molecule type" value="Genomic_DNA"/>
</dbReference>
<keyword evidence="2" id="KW-1185">Reference proteome</keyword>
<dbReference type="OrthoDB" id="7700553at2759"/>